<dbReference type="InterPro" id="IPR017871">
    <property type="entry name" value="ABC_transporter-like_CS"/>
</dbReference>
<dbReference type="InterPro" id="IPR003593">
    <property type="entry name" value="AAA+_ATPase"/>
</dbReference>
<dbReference type="Proteomes" id="UP000280935">
    <property type="component" value="Unassembled WGS sequence"/>
</dbReference>
<feature type="transmembrane region" description="Helical" evidence="7">
    <location>
        <begin position="57"/>
        <end position="77"/>
    </location>
</feature>
<evidence type="ECO:0000313" key="11">
    <source>
        <dbReference type="Proteomes" id="UP000280935"/>
    </source>
</evidence>
<dbReference type="PANTHER" id="PTHR24221:SF654">
    <property type="entry name" value="ATP-BINDING CASSETTE SUB-FAMILY B MEMBER 6"/>
    <property type="match status" value="1"/>
</dbReference>
<dbReference type="Pfam" id="PF00005">
    <property type="entry name" value="ABC_tran"/>
    <property type="match status" value="1"/>
</dbReference>
<dbReference type="PROSITE" id="PS50893">
    <property type="entry name" value="ABC_TRANSPORTER_2"/>
    <property type="match status" value="1"/>
</dbReference>
<dbReference type="InterPro" id="IPR027417">
    <property type="entry name" value="P-loop_NTPase"/>
</dbReference>
<evidence type="ECO:0000256" key="7">
    <source>
        <dbReference type="SAM" id="Phobius"/>
    </source>
</evidence>
<dbReference type="EMBL" id="RQYT01000007">
    <property type="protein sequence ID" value="RRD50318.1"/>
    <property type="molecule type" value="Genomic_DNA"/>
</dbReference>
<keyword evidence="5 7" id="KW-1133">Transmembrane helix</keyword>
<evidence type="ECO:0000256" key="3">
    <source>
        <dbReference type="ARBA" id="ARBA00022741"/>
    </source>
</evidence>
<evidence type="ECO:0000259" key="8">
    <source>
        <dbReference type="PROSITE" id="PS50893"/>
    </source>
</evidence>
<dbReference type="InterPro" id="IPR011527">
    <property type="entry name" value="ABC1_TM_dom"/>
</dbReference>
<dbReference type="Gene3D" id="1.20.1560.10">
    <property type="entry name" value="ABC transporter type 1, transmembrane domain"/>
    <property type="match status" value="1"/>
</dbReference>
<evidence type="ECO:0000259" key="9">
    <source>
        <dbReference type="PROSITE" id="PS50929"/>
    </source>
</evidence>
<feature type="transmembrane region" description="Helical" evidence="7">
    <location>
        <begin position="303"/>
        <end position="326"/>
    </location>
</feature>
<dbReference type="SMART" id="SM00382">
    <property type="entry name" value="AAA"/>
    <property type="match status" value="1"/>
</dbReference>
<comment type="caution">
    <text evidence="10">The sequence shown here is derived from an EMBL/GenBank/DDBJ whole genome shotgun (WGS) entry which is preliminary data.</text>
</comment>
<name>A0A3P1WWL8_9ACTN</name>
<dbReference type="InterPro" id="IPR039421">
    <property type="entry name" value="Type_1_exporter"/>
</dbReference>
<dbReference type="GO" id="GO:0016887">
    <property type="term" value="F:ATP hydrolysis activity"/>
    <property type="evidence" value="ECO:0007669"/>
    <property type="project" value="InterPro"/>
</dbReference>
<evidence type="ECO:0000256" key="4">
    <source>
        <dbReference type="ARBA" id="ARBA00022840"/>
    </source>
</evidence>
<dbReference type="OrthoDB" id="9806127at2"/>
<evidence type="ECO:0000256" key="2">
    <source>
        <dbReference type="ARBA" id="ARBA00022692"/>
    </source>
</evidence>
<feature type="transmembrane region" description="Helical" evidence="7">
    <location>
        <begin position="25"/>
        <end position="45"/>
    </location>
</feature>
<dbReference type="RefSeq" id="WP_125227373.1">
    <property type="nucleotide sequence ID" value="NZ_RQYT01000007.1"/>
</dbReference>
<feature type="domain" description="ABC transporter" evidence="8">
    <location>
        <begin position="362"/>
        <end position="578"/>
    </location>
</feature>
<dbReference type="Gene3D" id="3.40.50.300">
    <property type="entry name" value="P-loop containing nucleotide triphosphate hydrolases"/>
    <property type="match status" value="1"/>
</dbReference>
<keyword evidence="4 10" id="KW-0067">ATP-binding</keyword>
<dbReference type="InterPro" id="IPR003439">
    <property type="entry name" value="ABC_transporter-like_ATP-bd"/>
</dbReference>
<dbReference type="Pfam" id="PF00664">
    <property type="entry name" value="ABC_membrane"/>
    <property type="match status" value="1"/>
</dbReference>
<keyword evidence="2 7" id="KW-0812">Transmembrane</keyword>
<feature type="domain" description="ABC transmembrane type-1" evidence="9">
    <location>
        <begin position="57"/>
        <end position="329"/>
    </location>
</feature>
<dbReference type="PROSITE" id="PS50929">
    <property type="entry name" value="ABC_TM1F"/>
    <property type="match status" value="1"/>
</dbReference>
<dbReference type="PANTHER" id="PTHR24221">
    <property type="entry name" value="ATP-BINDING CASSETTE SUB-FAMILY B"/>
    <property type="match status" value="1"/>
</dbReference>
<gene>
    <name evidence="10" type="ORF">EII35_05025</name>
</gene>
<dbReference type="AlphaFoldDB" id="A0A3P1WWL8"/>
<evidence type="ECO:0000256" key="6">
    <source>
        <dbReference type="ARBA" id="ARBA00023136"/>
    </source>
</evidence>
<feature type="transmembrane region" description="Helical" evidence="7">
    <location>
        <begin position="158"/>
        <end position="179"/>
    </location>
</feature>
<dbReference type="GO" id="GO:0005524">
    <property type="term" value="F:ATP binding"/>
    <property type="evidence" value="ECO:0007669"/>
    <property type="project" value="UniProtKB-KW"/>
</dbReference>
<keyword evidence="6 7" id="KW-0472">Membrane</keyword>
<dbReference type="PROSITE" id="PS00211">
    <property type="entry name" value="ABC_TRANSPORTER_1"/>
    <property type="match status" value="1"/>
</dbReference>
<reference evidence="10 11" key="1">
    <citation type="submission" date="2018-11" db="EMBL/GenBank/DDBJ databases">
        <title>Genomes From Bacteria Associated with the Canine Oral Cavity: a Test Case for Automated Genome-Based Taxonomic Assignment.</title>
        <authorList>
            <person name="Coil D.A."/>
            <person name="Jospin G."/>
            <person name="Darling A.E."/>
            <person name="Wallis C."/>
            <person name="Davis I.J."/>
            <person name="Harris S."/>
            <person name="Eisen J.A."/>
            <person name="Holcombe L.J."/>
            <person name="O'Flynn C."/>
        </authorList>
    </citation>
    <scope>NUCLEOTIDE SEQUENCE [LARGE SCALE GENOMIC DNA]</scope>
    <source>
        <strain evidence="10 11">OH2822_COT-296</strain>
    </source>
</reference>
<dbReference type="InterPro" id="IPR036640">
    <property type="entry name" value="ABC1_TM_sf"/>
</dbReference>
<comment type="subcellular location">
    <subcellularLocation>
        <location evidence="1">Cell membrane</location>
        <topology evidence="1">Multi-pass membrane protein</topology>
    </subcellularLocation>
</comment>
<dbReference type="SUPFAM" id="SSF90123">
    <property type="entry name" value="ABC transporter transmembrane region"/>
    <property type="match status" value="1"/>
</dbReference>
<feature type="transmembrane region" description="Helical" evidence="7">
    <location>
        <begin position="268"/>
        <end position="291"/>
    </location>
</feature>
<protein>
    <submittedName>
        <fullName evidence="10">ABC transporter ATP-binding protein</fullName>
    </submittedName>
</protein>
<proteinExistence type="predicted"/>
<accession>A0A3P1WWL8</accession>
<sequence>MPKVDSSVRSALSPTGKRATRGVGLLRIGSAAFTAACLVMLGRHWGGGGETPLPLPWLIVCIAGAGLLAFAEILLGGRAARREERRIRADLLSAHLHNRVRPLRTPPEAETPRPRAAFLRPWRGRGHSGQPIATPATPAQLVALMTDNTERMTEYRQVYLGSTLAALAIPFLTLIYVTVALDTAVGLGILTAVPFVPLAIGGFLRLFRKVSAASRKERGRLAVHYLDALRNLIPIRLFGAGPRIEERLRTQGETNRRAIMRLLAGNQVVIIVLDGVFSLILICWSVHLIGGRLASGDLLAGDALAIALLLTLLLEPLTQVAGFFYIGMGGMASQRTINRQLSLTPAEHHPSLTTPRPTEAAISVQGVHHDHGRGPVLTGLDLEVAPGAKVAIMGPSGVGKSTLLSLLSGTRPLQQGAIVLGGHSIGTLPPEETAKLTATVAQTTWLFSGTVADNLRLARPDASDAELWEVLRRAHVADEVARMPRGLDSDVGERGQLISGGQAQRISLARALLSGRRILLLDEPTSQVDVASEAEIIRALDEIGPEWTVLVVTHRPSLLRIVDEAYELVDGTLRTLEVAR</sequence>
<evidence type="ECO:0000313" key="10">
    <source>
        <dbReference type="EMBL" id="RRD50318.1"/>
    </source>
</evidence>
<evidence type="ECO:0000256" key="1">
    <source>
        <dbReference type="ARBA" id="ARBA00004651"/>
    </source>
</evidence>
<organism evidence="10 11">
    <name type="scientific">Arachnia propionica</name>
    <dbReference type="NCBI Taxonomy" id="1750"/>
    <lineage>
        <taxon>Bacteria</taxon>
        <taxon>Bacillati</taxon>
        <taxon>Actinomycetota</taxon>
        <taxon>Actinomycetes</taxon>
        <taxon>Propionibacteriales</taxon>
        <taxon>Propionibacteriaceae</taxon>
        <taxon>Arachnia</taxon>
    </lineage>
</organism>
<dbReference type="SUPFAM" id="SSF52540">
    <property type="entry name" value="P-loop containing nucleoside triphosphate hydrolases"/>
    <property type="match status" value="1"/>
</dbReference>
<dbReference type="GO" id="GO:0005886">
    <property type="term" value="C:plasma membrane"/>
    <property type="evidence" value="ECO:0007669"/>
    <property type="project" value="UniProtKB-SubCell"/>
</dbReference>
<evidence type="ECO:0000256" key="5">
    <source>
        <dbReference type="ARBA" id="ARBA00022989"/>
    </source>
</evidence>
<keyword evidence="3" id="KW-0547">Nucleotide-binding</keyword>
<dbReference type="GO" id="GO:0140359">
    <property type="term" value="F:ABC-type transporter activity"/>
    <property type="evidence" value="ECO:0007669"/>
    <property type="project" value="InterPro"/>
</dbReference>
<dbReference type="GO" id="GO:0034040">
    <property type="term" value="F:ATPase-coupled lipid transmembrane transporter activity"/>
    <property type="evidence" value="ECO:0007669"/>
    <property type="project" value="TreeGrafter"/>
</dbReference>
<feature type="transmembrane region" description="Helical" evidence="7">
    <location>
        <begin position="185"/>
        <end position="207"/>
    </location>
</feature>